<feature type="active site" evidence="4">
    <location>
        <position position="266"/>
    </location>
</feature>
<dbReference type="Pfam" id="PF02884">
    <property type="entry name" value="Lyase_8_C"/>
    <property type="match status" value="1"/>
</dbReference>
<dbReference type="PANTHER" id="PTHR38481">
    <property type="entry name" value="HYALURONATE LYASE"/>
    <property type="match status" value="1"/>
</dbReference>
<dbReference type="InterPro" id="IPR011013">
    <property type="entry name" value="Gal_mutarotase_sf_dom"/>
</dbReference>
<dbReference type="Pfam" id="PF02278">
    <property type="entry name" value="Lyase_8"/>
    <property type="match status" value="1"/>
</dbReference>
<dbReference type="PANTHER" id="PTHR38481:SF1">
    <property type="entry name" value="HYALURONATE LYASE"/>
    <property type="match status" value="1"/>
</dbReference>
<feature type="domain" description="Polysaccharide lyase family 8 central" evidence="5">
    <location>
        <begin position="422"/>
        <end position="673"/>
    </location>
</feature>
<keyword evidence="2" id="KW-0732">Signal</keyword>
<dbReference type="InterPro" id="IPR008929">
    <property type="entry name" value="Chondroitin_lyas"/>
</dbReference>
<dbReference type="InterPro" id="IPR014718">
    <property type="entry name" value="GH-type_carb-bd"/>
</dbReference>
<dbReference type="RefSeq" id="WP_145804177.1">
    <property type="nucleotide sequence ID" value="NZ_VIVK01000001.1"/>
</dbReference>
<dbReference type="GO" id="GO:0005975">
    <property type="term" value="P:carbohydrate metabolic process"/>
    <property type="evidence" value="ECO:0007669"/>
    <property type="project" value="InterPro"/>
</dbReference>
<protein>
    <submittedName>
        <fullName evidence="8">Hyaluronate lyase</fullName>
    </submittedName>
</protein>
<dbReference type="Pfam" id="PF08124">
    <property type="entry name" value="Lyase_8_N"/>
    <property type="match status" value="1"/>
</dbReference>
<gene>
    <name evidence="8" type="ORF">FB561_1369</name>
</gene>
<keyword evidence="9" id="KW-1185">Reference proteome</keyword>
<evidence type="ECO:0000256" key="3">
    <source>
        <dbReference type="ARBA" id="ARBA00023239"/>
    </source>
</evidence>
<feature type="domain" description="Polysaccharide lyase family 8 C-terminal" evidence="6">
    <location>
        <begin position="687"/>
        <end position="750"/>
    </location>
</feature>
<dbReference type="Gene3D" id="1.50.10.100">
    <property type="entry name" value="Chondroitin AC/alginate lyase"/>
    <property type="match status" value="1"/>
</dbReference>
<organism evidence="8 9">
    <name type="scientific">Kribbella amoyensis</name>
    <dbReference type="NCBI Taxonomy" id="996641"/>
    <lineage>
        <taxon>Bacteria</taxon>
        <taxon>Bacillati</taxon>
        <taxon>Actinomycetota</taxon>
        <taxon>Actinomycetes</taxon>
        <taxon>Propionibacteriales</taxon>
        <taxon>Kribbellaceae</taxon>
        <taxon>Kribbella</taxon>
    </lineage>
</organism>
<dbReference type="Gene3D" id="2.60.220.10">
    <property type="entry name" value="Polysaccharide lyase family 8-like, C-terminal"/>
    <property type="match status" value="1"/>
</dbReference>
<dbReference type="Gene3D" id="2.70.98.10">
    <property type="match status" value="1"/>
</dbReference>
<dbReference type="SUPFAM" id="SSF74650">
    <property type="entry name" value="Galactose mutarotase-like"/>
    <property type="match status" value="1"/>
</dbReference>
<comment type="caution">
    <text evidence="8">The sequence shown here is derived from an EMBL/GenBank/DDBJ whole genome shotgun (WGS) entry which is preliminary data.</text>
</comment>
<evidence type="ECO:0000256" key="1">
    <source>
        <dbReference type="ARBA" id="ARBA00006699"/>
    </source>
</evidence>
<dbReference type="InterPro" id="IPR004103">
    <property type="entry name" value="Lyase_8_C"/>
</dbReference>
<name>A0A561BN29_9ACTN</name>
<dbReference type="SUPFAM" id="SSF48230">
    <property type="entry name" value="Chondroitin AC/alginate lyase"/>
    <property type="match status" value="1"/>
</dbReference>
<dbReference type="AlphaFoldDB" id="A0A561BN29"/>
<proteinExistence type="inferred from homology"/>
<dbReference type="CDD" id="cd01083">
    <property type="entry name" value="GAG_Lyase"/>
    <property type="match status" value="1"/>
</dbReference>
<evidence type="ECO:0000313" key="8">
    <source>
        <dbReference type="EMBL" id="TWD80296.1"/>
    </source>
</evidence>
<feature type="domain" description="Polysaccharide lyase 8 N-terminal alpha-helical" evidence="7">
    <location>
        <begin position="67"/>
        <end position="369"/>
    </location>
</feature>
<dbReference type="SUPFAM" id="SSF49863">
    <property type="entry name" value="Hyaluronate lyase-like, C-terminal domain"/>
    <property type="match status" value="1"/>
</dbReference>
<evidence type="ECO:0000256" key="2">
    <source>
        <dbReference type="ARBA" id="ARBA00022729"/>
    </source>
</evidence>
<dbReference type="InterPro" id="IPR038970">
    <property type="entry name" value="Lyase_8"/>
</dbReference>
<evidence type="ECO:0000313" key="9">
    <source>
        <dbReference type="Proteomes" id="UP000318380"/>
    </source>
</evidence>
<dbReference type="OrthoDB" id="6636047at2"/>
<evidence type="ECO:0000259" key="7">
    <source>
        <dbReference type="Pfam" id="PF08124"/>
    </source>
</evidence>
<dbReference type="GO" id="GO:0016837">
    <property type="term" value="F:carbon-oxygen lyase activity, acting on polysaccharides"/>
    <property type="evidence" value="ECO:0007669"/>
    <property type="project" value="UniProtKB-ARBA"/>
</dbReference>
<feature type="active site" evidence="4">
    <location>
        <position position="329"/>
    </location>
</feature>
<dbReference type="PROSITE" id="PS51318">
    <property type="entry name" value="TAT"/>
    <property type="match status" value="1"/>
</dbReference>
<dbReference type="InterPro" id="IPR003159">
    <property type="entry name" value="Lyase_8_central_dom"/>
</dbReference>
<comment type="similarity">
    <text evidence="1">Belongs to the polysaccharide lyase 8 family.</text>
</comment>
<evidence type="ECO:0000259" key="6">
    <source>
        <dbReference type="Pfam" id="PF02884"/>
    </source>
</evidence>
<feature type="active site" evidence="4">
    <location>
        <position position="275"/>
    </location>
</feature>
<dbReference type="EMBL" id="VIVK01000001">
    <property type="protein sequence ID" value="TWD80296.1"/>
    <property type="molecule type" value="Genomic_DNA"/>
</dbReference>
<dbReference type="InterPro" id="IPR006311">
    <property type="entry name" value="TAT_signal"/>
</dbReference>
<dbReference type="Proteomes" id="UP000318380">
    <property type="component" value="Unassembled WGS sequence"/>
</dbReference>
<keyword evidence="3 8" id="KW-0456">Lyase</keyword>
<reference evidence="8 9" key="1">
    <citation type="submission" date="2019-06" db="EMBL/GenBank/DDBJ databases">
        <title>Sequencing the genomes of 1000 actinobacteria strains.</title>
        <authorList>
            <person name="Klenk H.-P."/>
        </authorList>
    </citation>
    <scope>NUCLEOTIDE SEQUENCE [LARGE SCALE GENOMIC DNA]</scope>
    <source>
        <strain evidence="8 9">DSM 24683</strain>
    </source>
</reference>
<evidence type="ECO:0000256" key="4">
    <source>
        <dbReference type="PIRSR" id="PIRSR638970-1"/>
    </source>
</evidence>
<accession>A0A561BN29</accession>
<sequence>MSDSESGVSRRKVLLGTAAVIPAYLSASAVARAEPAQPGQAGVAAASSDFDTLRLQWLATLVVSEPGDPVVAKYVRDSAAVAEELWRSMNTAPDRTYLWADLDSTTIPAVQRNNIGRLRQLALALKSPGSSMAGDPKLAADLLSALDWFLAKKYGVSELYGGWWDWQIGIPLALNDFCVLLYDELSAAQLSTAMNAIRRYLPDPRHIGSGPSTGANLNWTSAVTLLRGALSRDASTIRAAKSAWAGVLTYSTSGDGFYTDGGFIQHVNYSYNGSYGVSLLQYLTYGVVAARNTPWAFTAGAVERIATWVQDNYLPWIYRGAFMDMTRGRALSRFYETDQRIGRLTSATLLQLADALPAEQARQVRSQVKSHLREDSFLPFFEYDPVPIEQVRLPSIAQGRAVLADPSIPAAGALVTTRVATSMARAVHRRPGFAYSVAMDRHAIYSFETANKENVEGWYTGEGAVYVYVPGQVGQWADRYWPTVDRYRIPGVTRDRRTLPAGVKRYTFNDWAGGAVLDNRAALGMQLDPKGQTLRGNKSWFCVDDAVVCLGSAISSTDGFGVETVVDNRAIGENGAAQLTVDGRPIAFGAGGTPIRRAASWAHLDRVGGYVFPERTPVDILREDRSGRWTDIDRRGVYEDDALYTRRFVTLWVDHGTDPTDARYAYVQLPGASAAETQRFARRGAIEVLANTPDVHAVARRDLGLTMANVWKPGTPEVGGIRVDRTASVVVTTQRGVLTVGVCDPTQLLTGDVTVEIAVPVSRYLGGDPEVRAARRERSAVVTVDMTGSAGRTFVARFLR</sequence>
<dbReference type="InterPro" id="IPR011071">
    <property type="entry name" value="Lyase_8-like_C"/>
</dbReference>
<dbReference type="GO" id="GO:0030246">
    <property type="term" value="F:carbohydrate binding"/>
    <property type="evidence" value="ECO:0007669"/>
    <property type="project" value="InterPro"/>
</dbReference>
<dbReference type="GO" id="GO:0005576">
    <property type="term" value="C:extracellular region"/>
    <property type="evidence" value="ECO:0007669"/>
    <property type="project" value="InterPro"/>
</dbReference>
<evidence type="ECO:0000259" key="5">
    <source>
        <dbReference type="Pfam" id="PF02278"/>
    </source>
</evidence>
<dbReference type="InterPro" id="IPR012970">
    <property type="entry name" value="Lyase_8_alpha_N"/>
</dbReference>